<keyword evidence="2" id="KW-1133">Transmembrane helix</keyword>
<evidence type="ECO:0000313" key="4">
    <source>
        <dbReference type="EMBL" id="EDP12409.1"/>
    </source>
</evidence>
<dbReference type="InterPro" id="IPR029787">
    <property type="entry name" value="Nucleotide_cyclase"/>
</dbReference>
<protein>
    <recommendedName>
        <fullName evidence="3">Guanylate cyclase domain-containing protein</fullName>
    </recommendedName>
</protein>
<dbReference type="CDD" id="cd07302">
    <property type="entry name" value="CHD"/>
    <property type="match status" value="1"/>
</dbReference>
<feature type="domain" description="Guanylate cyclase" evidence="3">
    <location>
        <begin position="423"/>
        <end position="555"/>
    </location>
</feature>
<name>A8S5V1_ENTBW</name>
<keyword evidence="2" id="KW-0812">Transmembrane</keyword>
<dbReference type="Pfam" id="PF00211">
    <property type="entry name" value="Guanylate_cyc"/>
    <property type="match status" value="1"/>
</dbReference>
<reference evidence="4 5" key="1">
    <citation type="submission" date="2007-08" db="EMBL/GenBank/DDBJ databases">
        <authorList>
            <person name="Fulton L."/>
            <person name="Clifton S."/>
            <person name="Fulton B."/>
            <person name="Xu J."/>
            <person name="Minx P."/>
            <person name="Pepin K.H."/>
            <person name="Johnson M."/>
            <person name="Thiruvilangam P."/>
            <person name="Bhonagiri V."/>
            <person name="Nash W.E."/>
            <person name="Mardis E.R."/>
            <person name="Wilson R.K."/>
        </authorList>
    </citation>
    <scope>NUCLEOTIDE SEQUENCE [LARGE SCALE GENOMIC DNA]</scope>
    <source>
        <strain evidence="5">ATCC BAA-613 / DSM 15670 / CCUG 46953 / JCM 12243 / WAL 16351</strain>
    </source>
</reference>
<dbReference type="InterPro" id="IPR050697">
    <property type="entry name" value="Adenylyl/Guanylyl_Cyclase_3/4"/>
</dbReference>
<sequence>MGGSMDKKLIKAYLPWGLCAGIFTIAAASGLFYEMDNRLSDALYQERRGTDGRIAIVGIDQRSLEALGPFGTWDRRILAQTVSYLNQGDIRPAVIGLDVLLAGETGTEGDLLLAEAAGTGENVVTAAAGTFGSSLVTAADGTFYLDDFTVKSFDEPYKALRDVTAQGHINAMYDKDGILRHQLLELGLPDGRVFPSFALTIARKYIQQEGGREAGLPPVDSRGFWYLNYSGLPEDYSEFISIVDLLEENIPPEYFADRIVLIGPYAAGLGDQYITSADRGDPMYGVEIQANAIHALLEGDYKEEPGAGIQLAVLFLVLAAAGAWFKSSRLAGGGAVWLAGSFAYVIIAKAAYEKGMVLRILWIPLGLTLFFGASVMIHYGKAVLEKQRVTATFKRYAAPEIVDEILRQGTQSLELGGKLTQLAVLFVDIRGFTSMSEALEPGQVVEVLNSYLTLVSSSIKNHGGTLDKFIGDAAMAFWGAPLAQEDYVMKAVLAALDMAKEADRLGDQLEARFGRRLTFGTGIHTGPAVVGNVGAPDRMDYTAIGDTVNTASRLESNAPGGKIYISAAVANALEGRINAKAIGSIRLKGKAGEFQVLELEGLTEGSSGRMPVSEGKKAD</sequence>
<dbReference type="SMART" id="SM00044">
    <property type="entry name" value="CYCc"/>
    <property type="match status" value="1"/>
</dbReference>
<dbReference type="PANTHER" id="PTHR43081:SF1">
    <property type="entry name" value="ADENYLATE CYCLASE, TERMINAL-DIFFERENTIATION SPECIFIC"/>
    <property type="match status" value="1"/>
</dbReference>
<evidence type="ECO:0000256" key="2">
    <source>
        <dbReference type="SAM" id="Phobius"/>
    </source>
</evidence>
<reference evidence="4 5" key="2">
    <citation type="submission" date="2007-09" db="EMBL/GenBank/DDBJ databases">
        <title>Draft genome sequence of Clostridium bolteae (ATCC BAA-613).</title>
        <authorList>
            <person name="Sudarsanam P."/>
            <person name="Ley R."/>
            <person name="Guruge J."/>
            <person name="Turnbaugh P.J."/>
            <person name="Mahowald M."/>
            <person name="Liep D."/>
            <person name="Gordon J."/>
        </authorList>
    </citation>
    <scope>NUCLEOTIDE SEQUENCE [LARGE SCALE GENOMIC DNA]</scope>
    <source>
        <strain evidence="5">ATCC BAA-613 / DSM 15670 / CCUG 46953 / JCM 12243 / WAL 16351</strain>
    </source>
</reference>
<accession>A8S5V1</accession>
<dbReference type="HOGENOM" id="CLU_000445_85_1_9"/>
<evidence type="ECO:0000256" key="1">
    <source>
        <dbReference type="ARBA" id="ARBA00005381"/>
    </source>
</evidence>
<dbReference type="GO" id="GO:0006171">
    <property type="term" value="P:cAMP biosynthetic process"/>
    <property type="evidence" value="ECO:0007669"/>
    <property type="project" value="TreeGrafter"/>
</dbReference>
<organism evidence="4 5">
    <name type="scientific">Enterocloster bolteae (strain ATCC BAA-613 / DSM 15670 / CCUG 46953 / JCM 12243 / WAL 16351)</name>
    <name type="common">Clostridium bolteae</name>
    <dbReference type="NCBI Taxonomy" id="411902"/>
    <lineage>
        <taxon>Bacteria</taxon>
        <taxon>Bacillati</taxon>
        <taxon>Bacillota</taxon>
        <taxon>Clostridia</taxon>
        <taxon>Lachnospirales</taxon>
        <taxon>Lachnospiraceae</taxon>
        <taxon>Enterocloster</taxon>
    </lineage>
</organism>
<feature type="transmembrane region" description="Helical" evidence="2">
    <location>
        <begin position="12"/>
        <end position="33"/>
    </location>
</feature>
<dbReference type="Pfam" id="PF05226">
    <property type="entry name" value="CHASE2"/>
    <property type="match status" value="1"/>
</dbReference>
<dbReference type="Proteomes" id="UP000005396">
    <property type="component" value="Unassembled WGS sequence"/>
</dbReference>
<comment type="similarity">
    <text evidence="1">Belongs to the adenylyl cyclase class-3 family.</text>
</comment>
<dbReference type="PaxDb" id="411902-CLOBOL_07326"/>
<feature type="transmembrane region" description="Helical" evidence="2">
    <location>
        <begin position="331"/>
        <end position="348"/>
    </location>
</feature>
<dbReference type="SMART" id="SM01080">
    <property type="entry name" value="CHASE2"/>
    <property type="match status" value="1"/>
</dbReference>
<proteinExistence type="inferred from homology"/>
<evidence type="ECO:0000259" key="3">
    <source>
        <dbReference type="PROSITE" id="PS50125"/>
    </source>
</evidence>
<dbReference type="PROSITE" id="PS50125">
    <property type="entry name" value="GUANYLATE_CYCLASE_2"/>
    <property type="match status" value="1"/>
</dbReference>
<dbReference type="eggNOG" id="COG2114">
    <property type="taxonomic scope" value="Bacteria"/>
</dbReference>
<evidence type="ECO:0000313" key="5">
    <source>
        <dbReference type="Proteomes" id="UP000005396"/>
    </source>
</evidence>
<dbReference type="InterPro" id="IPR007890">
    <property type="entry name" value="CHASE2"/>
</dbReference>
<dbReference type="GO" id="GO:0004016">
    <property type="term" value="F:adenylate cyclase activity"/>
    <property type="evidence" value="ECO:0007669"/>
    <property type="project" value="UniProtKB-ARBA"/>
</dbReference>
<dbReference type="PANTHER" id="PTHR43081">
    <property type="entry name" value="ADENYLATE CYCLASE, TERMINAL-DIFFERENTIATION SPECIFIC-RELATED"/>
    <property type="match status" value="1"/>
</dbReference>
<dbReference type="EMBL" id="ABCC02000078">
    <property type="protein sequence ID" value="EDP12409.1"/>
    <property type="molecule type" value="Genomic_DNA"/>
</dbReference>
<feature type="transmembrane region" description="Helical" evidence="2">
    <location>
        <begin position="307"/>
        <end position="325"/>
    </location>
</feature>
<dbReference type="SUPFAM" id="SSF55073">
    <property type="entry name" value="Nucleotide cyclase"/>
    <property type="match status" value="1"/>
</dbReference>
<feature type="transmembrane region" description="Helical" evidence="2">
    <location>
        <begin position="360"/>
        <end position="380"/>
    </location>
</feature>
<dbReference type="Gene3D" id="3.30.70.1230">
    <property type="entry name" value="Nucleotide cyclase"/>
    <property type="match status" value="1"/>
</dbReference>
<comment type="caution">
    <text evidence="4">The sequence shown here is derived from an EMBL/GenBank/DDBJ whole genome shotgun (WGS) entry which is preliminary data.</text>
</comment>
<gene>
    <name evidence="4" type="ORF">CLOBOL_07326</name>
</gene>
<dbReference type="GO" id="GO:0035556">
    <property type="term" value="P:intracellular signal transduction"/>
    <property type="evidence" value="ECO:0007669"/>
    <property type="project" value="InterPro"/>
</dbReference>
<dbReference type="InterPro" id="IPR001054">
    <property type="entry name" value="A/G_cyclase"/>
</dbReference>
<keyword evidence="2" id="KW-0472">Membrane</keyword>
<dbReference type="eggNOG" id="COG4252">
    <property type="taxonomic scope" value="Bacteria"/>
</dbReference>
<dbReference type="AlphaFoldDB" id="A8S5V1"/>